<keyword evidence="2" id="KW-1185">Reference proteome</keyword>
<dbReference type="EMBL" id="CP002299">
    <property type="protein sequence ID" value="ADP82628.1"/>
    <property type="molecule type" value="Genomic_DNA"/>
</dbReference>
<proteinExistence type="predicted"/>
<protein>
    <submittedName>
        <fullName evidence="1">Uncharacterized protein</fullName>
    </submittedName>
</protein>
<gene>
    <name evidence="1" type="ordered locus">FraEuI1c_4635</name>
</gene>
<dbReference type="STRING" id="298654.FraEuI1c_4635"/>
<accession>E3IY30</accession>
<evidence type="ECO:0000313" key="1">
    <source>
        <dbReference type="EMBL" id="ADP82628.1"/>
    </source>
</evidence>
<dbReference type="OrthoDB" id="3579062at2"/>
<dbReference type="InParanoid" id="E3IY30"/>
<dbReference type="Proteomes" id="UP000002484">
    <property type="component" value="Chromosome"/>
</dbReference>
<name>E3IY30_PSEI1</name>
<evidence type="ECO:0000313" key="2">
    <source>
        <dbReference type="Proteomes" id="UP000002484"/>
    </source>
</evidence>
<dbReference type="AlphaFoldDB" id="E3IY30"/>
<dbReference type="HOGENOM" id="CLU_2879331_0_0_11"/>
<organism evidence="1 2">
    <name type="scientific">Pseudofrankia inefficax (strain DSM 45817 / CECT 9037 / DDB 130130 / EuI1c)</name>
    <name type="common">Frankia inefficax</name>
    <dbReference type="NCBI Taxonomy" id="298654"/>
    <lineage>
        <taxon>Bacteria</taxon>
        <taxon>Bacillati</taxon>
        <taxon>Actinomycetota</taxon>
        <taxon>Actinomycetes</taxon>
        <taxon>Frankiales</taxon>
        <taxon>Frankiaceae</taxon>
        <taxon>Pseudofrankia</taxon>
    </lineage>
</organism>
<sequence>MTTGGAAGITMLAARQEGPYRLVPHESGLGPGFEVTSLNRLAGEFEEDEIIDRLHRASRSPSL</sequence>
<reference evidence="1 2" key="1">
    <citation type="submission" date="2010-10" db="EMBL/GenBank/DDBJ databases">
        <title>Complete sequence of Frankia sp. EuI1c.</title>
        <authorList>
            <consortium name="US DOE Joint Genome Institute"/>
            <person name="Lucas S."/>
            <person name="Copeland A."/>
            <person name="Lapidus A."/>
            <person name="Cheng J.-F."/>
            <person name="Bruce D."/>
            <person name="Goodwin L."/>
            <person name="Pitluck S."/>
            <person name="Chertkov O."/>
            <person name="Detter J.C."/>
            <person name="Han C."/>
            <person name="Tapia R."/>
            <person name="Land M."/>
            <person name="Hauser L."/>
            <person name="Jeffries C."/>
            <person name="Kyrpides N."/>
            <person name="Ivanova N."/>
            <person name="Mikhailova N."/>
            <person name="Beauchemin N."/>
            <person name="Sen A."/>
            <person name="Sur S.A."/>
            <person name="Gtari M."/>
            <person name="Wall L."/>
            <person name="Tisa L."/>
            <person name="Woyke T."/>
        </authorList>
    </citation>
    <scope>NUCLEOTIDE SEQUENCE [LARGE SCALE GENOMIC DNA]</scope>
    <source>
        <strain evidence="2">DSM 45817 / CECT 9037 / EuI1c</strain>
    </source>
</reference>
<dbReference type="KEGG" id="fri:FraEuI1c_4635"/>
<dbReference type="RefSeq" id="WP_013425746.1">
    <property type="nucleotide sequence ID" value="NC_014666.1"/>
</dbReference>